<evidence type="ECO:0000313" key="3">
    <source>
        <dbReference type="Proteomes" id="UP000479000"/>
    </source>
</evidence>
<accession>A0A6H5GYJ9</accession>
<evidence type="ECO:0000313" key="2">
    <source>
        <dbReference type="EMBL" id="CAB0009749.1"/>
    </source>
</evidence>
<dbReference type="AlphaFoldDB" id="A0A6H5GYJ9"/>
<feature type="non-terminal residue" evidence="2">
    <location>
        <position position="99"/>
    </location>
</feature>
<evidence type="ECO:0000256" key="1">
    <source>
        <dbReference type="SAM" id="MobiDB-lite"/>
    </source>
</evidence>
<reference evidence="2 3" key="1">
    <citation type="submission" date="2020-02" db="EMBL/GenBank/DDBJ databases">
        <authorList>
            <person name="Ferguson B K."/>
        </authorList>
    </citation>
    <scope>NUCLEOTIDE SEQUENCE [LARGE SCALE GENOMIC DNA]</scope>
</reference>
<protein>
    <submittedName>
        <fullName evidence="2">Uncharacterized protein</fullName>
    </submittedName>
</protein>
<proteinExistence type="predicted"/>
<feature type="compositionally biased region" description="Polar residues" evidence="1">
    <location>
        <begin position="31"/>
        <end position="44"/>
    </location>
</feature>
<keyword evidence="3" id="KW-1185">Reference proteome</keyword>
<feature type="region of interest" description="Disordered" evidence="1">
    <location>
        <begin position="1"/>
        <end position="44"/>
    </location>
</feature>
<name>A0A6H5GYJ9_9HEMI</name>
<sequence length="99" mass="11470">MAIPSKGILTSYGGHTFFPSKFPSPGEKTQKTQTLHQPPQNQKNRSFRTSCVFVLMLRLHQPHRRRLDKTKFHLDLRHRGFLYADQAGFVVHHDTLTTT</sequence>
<dbReference type="Proteomes" id="UP000479000">
    <property type="component" value="Unassembled WGS sequence"/>
</dbReference>
<organism evidence="2 3">
    <name type="scientific">Nesidiocoris tenuis</name>
    <dbReference type="NCBI Taxonomy" id="355587"/>
    <lineage>
        <taxon>Eukaryota</taxon>
        <taxon>Metazoa</taxon>
        <taxon>Ecdysozoa</taxon>
        <taxon>Arthropoda</taxon>
        <taxon>Hexapoda</taxon>
        <taxon>Insecta</taxon>
        <taxon>Pterygota</taxon>
        <taxon>Neoptera</taxon>
        <taxon>Paraneoptera</taxon>
        <taxon>Hemiptera</taxon>
        <taxon>Heteroptera</taxon>
        <taxon>Panheteroptera</taxon>
        <taxon>Cimicomorpha</taxon>
        <taxon>Miridae</taxon>
        <taxon>Dicyphina</taxon>
        <taxon>Nesidiocoris</taxon>
    </lineage>
</organism>
<gene>
    <name evidence="2" type="ORF">NTEN_LOCUS14851</name>
</gene>
<dbReference type="EMBL" id="CADCXU010022189">
    <property type="protein sequence ID" value="CAB0009749.1"/>
    <property type="molecule type" value="Genomic_DNA"/>
</dbReference>